<evidence type="ECO:0000313" key="2">
    <source>
        <dbReference type="EMBL" id="CAD9227727.1"/>
    </source>
</evidence>
<gene>
    <name evidence="2" type="ORF">TCHU04912_LOCUS21866</name>
</gene>
<feature type="region of interest" description="Disordered" evidence="1">
    <location>
        <begin position="28"/>
        <end position="60"/>
    </location>
</feature>
<name>A0A7S1T851_9CHLO</name>
<sequence length="278" mass="30450">MRVCGRQCTISETEPTGAWETSLRRYKAVPSHGNPGPRGQVTLYNKRKSRESPNRSNVPEWDSEVFMSELVKSESRSTAVPSSSKSVESNPVTPSLVSKAVSTMAPSSNSISQDPEKVVDLTELELRIEGALKRCSIFSQSFTYPGPEEVVLSGTFLSMRSGVACLKNGNQPVTKKGTVVPSVRNDASISGEVKRKATEIGDAVDAMRQQMVDLNQGFIHSDVLERACSAAPEIIPFVTGVKQLMREIDAVDRGTLTCRQLLQSGIRKKQQELQQLLH</sequence>
<organism evidence="2">
    <name type="scientific">Tetraselmis chuii</name>
    <dbReference type="NCBI Taxonomy" id="63592"/>
    <lineage>
        <taxon>Eukaryota</taxon>
        <taxon>Viridiplantae</taxon>
        <taxon>Chlorophyta</taxon>
        <taxon>core chlorophytes</taxon>
        <taxon>Chlorodendrophyceae</taxon>
        <taxon>Chlorodendrales</taxon>
        <taxon>Chlorodendraceae</taxon>
        <taxon>Tetraselmis</taxon>
    </lineage>
</organism>
<evidence type="ECO:0000256" key="1">
    <source>
        <dbReference type="SAM" id="MobiDB-lite"/>
    </source>
</evidence>
<proteinExistence type="predicted"/>
<reference evidence="2" key="1">
    <citation type="submission" date="2021-01" db="EMBL/GenBank/DDBJ databases">
        <authorList>
            <person name="Corre E."/>
            <person name="Pelletier E."/>
            <person name="Niang G."/>
            <person name="Scheremetjew M."/>
            <person name="Finn R."/>
            <person name="Kale V."/>
            <person name="Holt S."/>
            <person name="Cochrane G."/>
            <person name="Meng A."/>
            <person name="Brown T."/>
            <person name="Cohen L."/>
        </authorList>
    </citation>
    <scope>NUCLEOTIDE SEQUENCE</scope>
    <source>
        <strain evidence="2">PLY429</strain>
    </source>
</reference>
<accession>A0A7S1T851</accession>
<dbReference type="EMBL" id="HBGG01042327">
    <property type="protein sequence ID" value="CAD9227727.1"/>
    <property type="molecule type" value="Transcribed_RNA"/>
</dbReference>
<protein>
    <submittedName>
        <fullName evidence="2">Uncharacterized protein</fullName>
    </submittedName>
</protein>
<dbReference type="AlphaFoldDB" id="A0A7S1T851"/>